<feature type="domain" description="Prolamin-like" evidence="4">
    <location>
        <begin position="33"/>
        <end position="86"/>
    </location>
</feature>
<sequence>MAPKLPCILALLLLLSSSAAAAERLHPQWAAGCWNEICQVPDCLFSILKAFFPKTGGGSPIDAVSVPCCSAFLTLTEDCQVEIFQNSSVVTLIQTFCSAIVPPPVAPGPGTGGDMPWPWPNTPVAPGPGNDGDMPWPWPGTEPPAAAPASGGGDEADADSTWSTVRFL</sequence>
<name>A0AAV2CT34_9ROSI</name>
<dbReference type="Pfam" id="PF05617">
    <property type="entry name" value="Prolamin_like"/>
    <property type="match status" value="1"/>
</dbReference>
<evidence type="ECO:0000313" key="5">
    <source>
        <dbReference type="EMBL" id="CAL1359276.1"/>
    </source>
</evidence>
<feature type="region of interest" description="Disordered" evidence="2">
    <location>
        <begin position="123"/>
        <end position="168"/>
    </location>
</feature>
<gene>
    <name evidence="5" type="ORF">LTRI10_LOCUS6773</name>
</gene>
<evidence type="ECO:0000256" key="3">
    <source>
        <dbReference type="SAM" id="SignalP"/>
    </source>
</evidence>
<dbReference type="AlphaFoldDB" id="A0AAV2CT34"/>
<dbReference type="Proteomes" id="UP001497516">
    <property type="component" value="Chromosome 10"/>
</dbReference>
<proteinExistence type="predicted"/>
<keyword evidence="6" id="KW-1185">Reference proteome</keyword>
<reference evidence="5 6" key="1">
    <citation type="submission" date="2024-04" db="EMBL/GenBank/DDBJ databases">
        <authorList>
            <person name="Fracassetti M."/>
        </authorList>
    </citation>
    <scope>NUCLEOTIDE SEQUENCE [LARGE SCALE GENOMIC DNA]</scope>
</reference>
<keyword evidence="1 3" id="KW-0732">Signal</keyword>
<organism evidence="5 6">
    <name type="scientific">Linum trigynum</name>
    <dbReference type="NCBI Taxonomy" id="586398"/>
    <lineage>
        <taxon>Eukaryota</taxon>
        <taxon>Viridiplantae</taxon>
        <taxon>Streptophyta</taxon>
        <taxon>Embryophyta</taxon>
        <taxon>Tracheophyta</taxon>
        <taxon>Spermatophyta</taxon>
        <taxon>Magnoliopsida</taxon>
        <taxon>eudicotyledons</taxon>
        <taxon>Gunneridae</taxon>
        <taxon>Pentapetalae</taxon>
        <taxon>rosids</taxon>
        <taxon>fabids</taxon>
        <taxon>Malpighiales</taxon>
        <taxon>Linaceae</taxon>
        <taxon>Linum</taxon>
    </lineage>
</organism>
<feature type="compositionally biased region" description="Pro residues" evidence="2">
    <location>
        <begin position="136"/>
        <end position="146"/>
    </location>
</feature>
<dbReference type="EMBL" id="OZ034814">
    <property type="protein sequence ID" value="CAL1359276.1"/>
    <property type="molecule type" value="Genomic_DNA"/>
</dbReference>
<feature type="chain" id="PRO_5043516888" description="Prolamin-like domain-containing protein" evidence="3">
    <location>
        <begin position="22"/>
        <end position="168"/>
    </location>
</feature>
<accession>A0AAV2CT34</accession>
<protein>
    <recommendedName>
        <fullName evidence="4">Prolamin-like domain-containing protein</fullName>
    </recommendedName>
</protein>
<evidence type="ECO:0000256" key="2">
    <source>
        <dbReference type="SAM" id="MobiDB-lite"/>
    </source>
</evidence>
<evidence type="ECO:0000256" key="1">
    <source>
        <dbReference type="ARBA" id="ARBA00022729"/>
    </source>
</evidence>
<evidence type="ECO:0000259" key="4">
    <source>
        <dbReference type="Pfam" id="PF05617"/>
    </source>
</evidence>
<dbReference type="InterPro" id="IPR008502">
    <property type="entry name" value="Prolamin-like"/>
</dbReference>
<feature type="signal peptide" evidence="3">
    <location>
        <begin position="1"/>
        <end position="21"/>
    </location>
</feature>
<evidence type="ECO:0000313" key="6">
    <source>
        <dbReference type="Proteomes" id="UP001497516"/>
    </source>
</evidence>